<protein>
    <submittedName>
        <fullName evidence="2">Uncharacterized protein</fullName>
    </submittedName>
</protein>
<name>A0A5C5V060_9BACT</name>
<proteinExistence type="predicted"/>
<dbReference type="Proteomes" id="UP000318878">
    <property type="component" value="Unassembled WGS sequence"/>
</dbReference>
<feature type="transmembrane region" description="Helical" evidence="1">
    <location>
        <begin position="33"/>
        <end position="50"/>
    </location>
</feature>
<keyword evidence="1" id="KW-1133">Transmembrane helix</keyword>
<sequence length="96" mass="10420">MGNGYERSGGAAIGRKKNSGEKGIFMQLPPTPFMFAVAASIGIGALWAAWSNHDDAFALRKVAWVERRWGRRSSRTVLALLGLLLLALAVSFLTFP</sequence>
<keyword evidence="3" id="KW-1185">Reference proteome</keyword>
<evidence type="ECO:0000313" key="2">
    <source>
        <dbReference type="EMBL" id="TWT31479.1"/>
    </source>
</evidence>
<accession>A0A5C5V060</accession>
<dbReference type="EMBL" id="SJPF01000004">
    <property type="protein sequence ID" value="TWT31479.1"/>
    <property type="molecule type" value="Genomic_DNA"/>
</dbReference>
<gene>
    <name evidence="2" type="ORF">Enr8_34000</name>
</gene>
<keyword evidence="1" id="KW-0812">Transmembrane</keyword>
<evidence type="ECO:0000313" key="3">
    <source>
        <dbReference type="Proteomes" id="UP000318878"/>
    </source>
</evidence>
<organism evidence="2 3">
    <name type="scientific">Blastopirellula retiformator</name>
    <dbReference type="NCBI Taxonomy" id="2527970"/>
    <lineage>
        <taxon>Bacteria</taxon>
        <taxon>Pseudomonadati</taxon>
        <taxon>Planctomycetota</taxon>
        <taxon>Planctomycetia</taxon>
        <taxon>Pirellulales</taxon>
        <taxon>Pirellulaceae</taxon>
        <taxon>Blastopirellula</taxon>
    </lineage>
</organism>
<feature type="transmembrane region" description="Helical" evidence="1">
    <location>
        <begin position="77"/>
        <end position="95"/>
    </location>
</feature>
<comment type="caution">
    <text evidence="2">The sequence shown here is derived from an EMBL/GenBank/DDBJ whole genome shotgun (WGS) entry which is preliminary data.</text>
</comment>
<dbReference type="AlphaFoldDB" id="A0A5C5V060"/>
<evidence type="ECO:0000256" key="1">
    <source>
        <dbReference type="SAM" id="Phobius"/>
    </source>
</evidence>
<reference evidence="2 3" key="1">
    <citation type="submission" date="2019-02" db="EMBL/GenBank/DDBJ databases">
        <title>Deep-cultivation of Planctomycetes and their phenomic and genomic characterization uncovers novel biology.</title>
        <authorList>
            <person name="Wiegand S."/>
            <person name="Jogler M."/>
            <person name="Boedeker C."/>
            <person name="Pinto D."/>
            <person name="Vollmers J."/>
            <person name="Rivas-Marin E."/>
            <person name="Kohn T."/>
            <person name="Peeters S.H."/>
            <person name="Heuer A."/>
            <person name="Rast P."/>
            <person name="Oberbeckmann S."/>
            <person name="Bunk B."/>
            <person name="Jeske O."/>
            <person name="Meyerdierks A."/>
            <person name="Storesund J.E."/>
            <person name="Kallscheuer N."/>
            <person name="Luecker S."/>
            <person name="Lage O.M."/>
            <person name="Pohl T."/>
            <person name="Merkel B.J."/>
            <person name="Hornburger P."/>
            <person name="Mueller R.-W."/>
            <person name="Bruemmer F."/>
            <person name="Labrenz M."/>
            <person name="Spormann A.M."/>
            <person name="Op Den Camp H."/>
            <person name="Overmann J."/>
            <person name="Amann R."/>
            <person name="Jetten M.S.M."/>
            <person name="Mascher T."/>
            <person name="Medema M.H."/>
            <person name="Devos D.P."/>
            <person name="Kaster A.-K."/>
            <person name="Ovreas L."/>
            <person name="Rohde M."/>
            <person name="Galperin M.Y."/>
            <person name="Jogler C."/>
        </authorList>
    </citation>
    <scope>NUCLEOTIDE SEQUENCE [LARGE SCALE GENOMIC DNA]</scope>
    <source>
        <strain evidence="2 3">Enr8</strain>
    </source>
</reference>
<keyword evidence="1" id="KW-0472">Membrane</keyword>